<dbReference type="Proteomes" id="UP000193719">
    <property type="component" value="Unassembled WGS sequence"/>
</dbReference>
<feature type="domain" description="BZIP" evidence="2">
    <location>
        <begin position="627"/>
        <end position="641"/>
    </location>
</feature>
<dbReference type="AlphaFoldDB" id="A0A1Y1V976"/>
<feature type="region of interest" description="Disordered" evidence="1">
    <location>
        <begin position="301"/>
        <end position="396"/>
    </location>
</feature>
<dbReference type="Gene3D" id="3.30.160.60">
    <property type="entry name" value="Classic Zinc Finger"/>
    <property type="match status" value="1"/>
</dbReference>
<keyword evidence="4" id="KW-1185">Reference proteome</keyword>
<dbReference type="GO" id="GO:0003700">
    <property type="term" value="F:DNA-binding transcription factor activity"/>
    <property type="evidence" value="ECO:0007669"/>
    <property type="project" value="InterPro"/>
</dbReference>
<feature type="compositionally biased region" description="Basic and acidic residues" evidence="1">
    <location>
        <begin position="350"/>
        <end position="386"/>
    </location>
</feature>
<sequence length="660" mass="71508">MNNQGFQGFGTTPPSQTQVYPDGTVRIVQNTNQMIAAPTIAQSSQEQHPHQHPQIIQNSMVSNKVQSQAVYYSRGQGQQTVIMKSNLGNTAITTPPMSFNSTIYSSQGQNQGQQGISIYSASPMNIQIASTPPNGPVNSLRNDGANAVMMAQQNGVINEMTSYTVAQPIQTQEAKSYNNPIFVLPSPSTPTPQMSYTTSTNSQSTIVQVQQTPPQNTAQYMISQKQGQAMNTQQMIFQGPPTPYGTSPTTTQVQVLAQSGNTAEVMSGSYGNTSIISPTQIQYQYSVTPPLTNDKDIQMKQEGKVSPEMSIGGSDKLGSQDSSVPVDLNGQGQEKGNSTMTKESLSTAGPEKDKLERQEAISQDNEKSQSTAKEEPILMDTADTKDNNMNIDSTESKIKVESNEMNNITVMTTMNNTSIVTTLDPSAMMTQTLANPQDMTATPNNLMQATHVDGNTQNMNMISGVNPMPNVGVNVGIEPVNKINIINGINNNVNYIPANMNIQGATTPANVNISGINTIQGVQVATAIPQTINTIHNMNIMNGNGNNIISISPTQQTIPLNTNSSINLYYNQGQNVMNGTSNTIVNYANANTNIMKPNATKNSNGYNARTKNSHIVDPDVPIEVLIKRRKNTEAARRSRLRKAERIQVLTEIVHNLEEKN</sequence>
<accession>A0A1Y1V976</accession>
<dbReference type="SUPFAM" id="SSF57959">
    <property type="entry name" value="Leucine zipper domain"/>
    <property type="match status" value="1"/>
</dbReference>
<evidence type="ECO:0000313" key="4">
    <source>
        <dbReference type="Proteomes" id="UP000193719"/>
    </source>
</evidence>
<protein>
    <recommendedName>
        <fullName evidence="2">BZIP domain-containing protein</fullName>
    </recommendedName>
</protein>
<feature type="non-terminal residue" evidence="3">
    <location>
        <position position="660"/>
    </location>
</feature>
<dbReference type="OrthoDB" id="2154773at2759"/>
<dbReference type="InterPro" id="IPR004827">
    <property type="entry name" value="bZIP"/>
</dbReference>
<organism evidence="3 4">
    <name type="scientific">Piromyces finnis</name>
    <dbReference type="NCBI Taxonomy" id="1754191"/>
    <lineage>
        <taxon>Eukaryota</taxon>
        <taxon>Fungi</taxon>
        <taxon>Fungi incertae sedis</taxon>
        <taxon>Chytridiomycota</taxon>
        <taxon>Chytridiomycota incertae sedis</taxon>
        <taxon>Neocallimastigomycetes</taxon>
        <taxon>Neocallimastigales</taxon>
        <taxon>Neocallimastigaceae</taxon>
        <taxon>Piromyces</taxon>
    </lineage>
</organism>
<dbReference type="PROSITE" id="PS00036">
    <property type="entry name" value="BZIP_BASIC"/>
    <property type="match status" value="1"/>
</dbReference>
<dbReference type="STRING" id="1754191.A0A1Y1V976"/>
<evidence type="ECO:0000259" key="2">
    <source>
        <dbReference type="PROSITE" id="PS00036"/>
    </source>
</evidence>
<proteinExistence type="predicted"/>
<evidence type="ECO:0000313" key="3">
    <source>
        <dbReference type="EMBL" id="ORX50337.1"/>
    </source>
</evidence>
<reference evidence="3 4" key="2">
    <citation type="submission" date="2016-08" db="EMBL/GenBank/DDBJ databases">
        <title>Pervasive Adenine N6-methylation of Active Genes in Fungi.</title>
        <authorList>
            <consortium name="DOE Joint Genome Institute"/>
            <person name="Mondo S.J."/>
            <person name="Dannebaum R.O."/>
            <person name="Kuo R.C."/>
            <person name="Labutti K."/>
            <person name="Haridas S."/>
            <person name="Kuo A."/>
            <person name="Salamov A."/>
            <person name="Ahrendt S.R."/>
            <person name="Lipzen A."/>
            <person name="Sullivan W."/>
            <person name="Andreopoulos W.B."/>
            <person name="Clum A."/>
            <person name="Lindquist E."/>
            <person name="Daum C."/>
            <person name="Ramamoorthy G.K."/>
            <person name="Gryganskyi A."/>
            <person name="Culley D."/>
            <person name="Magnuson J.K."/>
            <person name="James T.Y."/>
            <person name="O'Malley M.A."/>
            <person name="Stajich J.E."/>
            <person name="Spatafora J.W."/>
            <person name="Visel A."/>
            <person name="Grigoriev I.V."/>
        </authorList>
    </citation>
    <scope>NUCLEOTIDE SEQUENCE [LARGE SCALE GENOMIC DNA]</scope>
    <source>
        <strain evidence="4">finn</strain>
    </source>
</reference>
<evidence type="ECO:0000256" key="1">
    <source>
        <dbReference type="SAM" id="MobiDB-lite"/>
    </source>
</evidence>
<name>A0A1Y1V976_9FUNG</name>
<feature type="compositionally biased region" description="Polar residues" evidence="1">
    <location>
        <begin position="330"/>
        <end position="347"/>
    </location>
</feature>
<comment type="caution">
    <text evidence="3">The sequence shown here is derived from an EMBL/GenBank/DDBJ whole genome shotgun (WGS) entry which is preliminary data.</text>
</comment>
<dbReference type="Pfam" id="PF07716">
    <property type="entry name" value="bZIP_2"/>
    <property type="match status" value="1"/>
</dbReference>
<gene>
    <name evidence="3" type="ORF">BCR36DRAFT_583463</name>
</gene>
<reference evidence="3 4" key="1">
    <citation type="submission" date="2016-08" db="EMBL/GenBank/DDBJ databases">
        <title>Genomes of anaerobic fungi encode conserved fungal cellulosomes for biomass hydrolysis.</title>
        <authorList>
            <consortium name="DOE Joint Genome Institute"/>
            <person name="Haitjema C.H."/>
            <person name="Gilmore S.P."/>
            <person name="Henske J.K."/>
            <person name="Solomon K.V."/>
            <person name="De Groot R."/>
            <person name="Kuo A."/>
            <person name="Mondo S.J."/>
            <person name="Salamov A.A."/>
            <person name="Labutti K."/>
            <person name="Zhao Z."/>
            <person name="Chiniquy J."/>
            <person name="Barry K."/>
            <person name="Brewer H.M."/>
            <person name="Purvine S.O."/>
            <person name="Wright A.T."/>
            <person name="Boxma B."/>
            <person name="Van Alen T."/>
            <person name="Hackstein J.H."/>
            <person name="Baker S.E."/>
            <person name="Grigoriev I.V."/>
            <person name="O'Malley M.A."/>
        </authorList>
    </citation>
    <scope>NUCLEOTIDE SEQUENCE [LARGE SCALE GENOMIC DNA]</scope>
    <source>
        <strain evidence="4">finn</strain>
    </source>
</reference>
<dbReference type="CDD" id="cd12193">
    <property type="entry name" value="bZIP_GCN4"/>
    <property type="match status" value="1"/>
</dbReference>
<dbReference type="InterPro" id="IPR046347">
    <property type="entry name" value="bZIP_sf"/>
</dbReference>
<dbReference type="EMBL" id="MCFH01000021">
    <property type="protein sequence ID" value="ORX50337.1"/>
    <property type="molecule type" value="Genomic_DNA"/>
</dbReference>